<evidence type="ECO:0000313" key="2">
    <source>
        <dbReference type="Proteomes" id="UP001482620"/>
    </source>
</evidence>
<evidence type="ECO:0000313" key="1">
    <source>
        <dbReference type="EMBL" id="MEQ2247113.1"/>
    </source>
</evidence>
<dbReference type="PANTHER" id="PTHR37162:SF1">
    <property type="entry name" value="BED-TYPE DOMAIN-CONTAINING PROTEIN"/>
    <property type="match status" value="1"/>
</dbReference>
<name>A0ABV0UPE8_9TELE</name>
<keyword evidence="2" id="KW-1185">Reference proteome</keyword>
<proteinExistence type="predicted"/>
<reference evidence="1 2" key="1">
    <citation type="submission" date="2021-06" db="EMBL/GenBank/DDBJ databases">
        <authorList>
            <person name="Palmer J.M."/>
        </authorList>
    </citation>
    <scope>NUCLEOTIDE SEQUENCE [LARGE SCALE GENOMIC DNA]</scope>
    <source>
        <strain evidence="2">if_2019</strain>
        <tissue evidence="1">Muscle</tissue>
    </source>
</reference>
<dbReference type="EMBL" id="JAHRIQ010081450">
    <property type="protein sequence ID" value="MEQ2247113.1"/>
    <property type="molecule type" value="Genomic_DNA"/>
</dbReference>
<dbReference type="Proteomes" id="UP001482620">
    <property type="component" value="Unassembled WGS sequence"/>
</dbReference>
<accession>A0ABV0UPE8</accession>
<gene>
    <name evidence="1" type="ORF">ILYODFUR_005890</name>
</gene>
<comment type="caution">
    <text evidence="1">The sequence shown here is derived from an EMBL/GenBank/DDBJ whole genome shotgun (WGS) entry which is preliminary data.</text>
</comment>
<protein>
    <submittedName>
        <fullName evidence="1">Uncharacterized protein</fullName>
    </submittedName>
</protein>
<dbReference type="PANTHER" id="PTHR37162">
    <property type="entry name" value="HAT FAMILY DIMERISATION DOMAINCONTAINING PROTEIN-RELATED"/>
    <property type="match status" value="1"/>
</dbReference>
<sequence>MSGKKALLRHDLDKTHRAAVKALQHTCMLPGATSKKEIFSEFQSLLHLPPKSPVRPISSRFLQMLDVRTRVEELIDVLVVYYYYVVPPNEEHKYRWMITQVLQRNAVSVEERPRIELLQRQQATASRAGTQANRDRKAQISVLFTEYERLIFVIDIFRAVFTVEGGL</sequence>
<organism evidence="1 2">
    <name type="scientific">Ilyodon furcidens</name>
    <name type="common">goldbreast splitfin</name>
    <dbReference type="NCBI Taxonomy" id="33524"/>
    <lineage>
        <taxon>Eukaryota</taxon>
        <taxon>Metazoa</taxon>
        <taxon>Chordata</taxon>
        <taxon>Craniata</taxon>
        <taxon>Vertebrata</taxon>
        <taxon>Euteleostomi</taxon>
        <taxon>Actinopterygii</taxon>
        <taxon>Neopterygii</taxon>
        <taxon>Teleostei</taxon>
        <taxon>Neoteleostei</taxon>
        <taxon>Acanthomorphata</taxon>
        <taxon>Ovalentaria</taxon>
        <taxon>Atherinomorphae</taxon>
        <taxon>Cyprinodontiformes</taxon>
        <taxon>Goodeidae</taxon>
        <taxon>Ilyodon</taxon>
    </lineage>
</organism>